<feature type="compositionally biased region" description="Polar residues" evidence="6">
    <location>
        <begin position="55"/>
        <end position="65"/>
    </location>
</feature>
<feature type="compositionally biased region" description="Basic and acidic residues" evidence="6">
    <location>
        <begin position="244"/>
        <end position="265"/>
    </location>
</feature>
<dbReference type="SUPFAM" id="SSF52113">
    <property type="entry name" value="BRCT domain"/>
    <property type="match status" value="1"/>
</dbReference>
<evidence type="ECO:0000256" key="4">
    <source>
        <dbReference type="ARBA" id="ARBA00023204"/>
    </source>
</evidence>
<dbReference type="OrthoDB" id="10022897at2759"/>
<gene>
    <name evidence="8" type="ORF">QVE165_LOCUS6053</name>
</gene>
<evidence type="ECO:0000256" key="5">
    <source>
        <dbReference type="ARBA" id="ARBA00023242"/>
    </source>
</evidence>
<evidence type="ECO:0000256" key="3">
    <source>
        <dbReference type="ARBA" id="ARBA00022763"/>
    </source>
</evidence>
<feature type="region of interest" description="Disordered" evidence="6">
    <location>
        <begin position="333"/>
        <end position="361"/>
    </location>
</feature>
<dbReference type="InterPro" id="IPR001357">
    <property type="entry name" value="BRCT_dom"/>
</dbReference>
<dbReference type="GO" id="GO:0004842">
    <property type="term" value="F:ubiquitin-protein transferase activity"/>
    <property type="evidence" value="ECO:0007669"/>
    <property type="project" value="TreeGrafter"/>
</dbReference>
<feature type="region of interest" description="Disordered" evidence="6">
    <location>
        <begin position="55"/>
        <end position="144"/>
    </location>
</feature>
<keyword evidence="5" id="KW-0539">Nucleus</keyword>
<feature type="region of interest" description="Disordered" evidence="6">
    <location>
        <begin position="195"/>
        <end position="275"/>
    </location>
</feature>
<dbReference type="Proteomes" id="UP000663832">
    <property type="component" value="Unassembled WGS sequence"/>
</dbReference>
<evidence type="ECO:0000256" key="6">
    <source>
        <dbReference type="SAM" id="MobiDB-lite"/>
    </source>
</evidence>
<dbReference type="GO" id="GO:0045944">
    <property type="term" value="P:positive regulation of transcription by RNA polymerase II"/>
    <property type="evidence" value="ECO:0007669"/>
    <property type="project" value="TreeGrafter"/>
</dbReference>
<dbReference type="PROSITE" id="PS50172">
    <property type="entry name" value="BRCT"/>
    <property type="match status" value="1"/>
</dbReference>
<dbReference type="PANTHER" id="PTHR13763">
    <property type="entry name" value="BREAST CANCER TYPE 1 SUSCEPTIBILITY PROTEIN BRCA1"/>
    <property type="match status" value="1"/>
</dbReference>
<dbReference type="InterPro" id="IPR031099">
    <property type="entry name" value="BRCA1-associated"/>
</dbReference>
<dbReference type="GO" id="GO:0000724">
    <property type="term" value="P:double-strand break repair via homologous recombination"/>
    <property type="evidence" value="ECO:0007669"/>
    <property type="project" value="TreeGrafter"/>
</dbReference>
<keyword evidence="2" id="KW-0677">Repeat</keyword>
<dbReference type="GO" id="GO:0031436">
    <property type="term" value="C:BRCA1-BARD1 complex"/>
    <property type="evidence" value="ECO:0007669"/>
    <property type="project" value="TreeGrafter"/>
</dbReference>
<dbReference type="AlphaFoldDB" id="A0A813VC41"/>
<dbReference type="PANTHER" id="PTHR13763:SF0">
    <property type="entry name" value="BREAST CANCER TYPE 1 SUSCEPTIBILITY PROTEIN"/>
    <property type="match status" value="1"/>
</dbReference>
<dbReference type="EMBL" id="CAJNOM010000025">
    <property type="protein sequence ID" value="CAF0836134.1"/>
    <property type="molecule type" value="Genomic_DNA"/>
</dbReference>
<comment type="caution">
    <text evidence="8">The sequence shown here is derived from an EMBL/GenBank/DDBJ whole genome shotgun (WGS) entry which is preliminary data.</text>
</comment>
<keyword evidence="3" id="KW-0227">DNA damage</keyword>
<keyword evidence="4" id="KW-0234">DNA repair</keyword>
<feature type="compositionally biased region" description="Acidic residues" evidence="6">
    <location>
        <begin position="70"/>
        <end position="91"/>
    </location>
</feature>
<feature type="compositionally biased region" description="Basic and acidic residues" evidence="6">
    <location>
        <begin position="195"/>
        <end position="209"/>
    </location>
</feature>
<keyword evidence="9" id="KW-1185">Reference proteome</keyword>
<dbReference type="InterPro" id="IPR036420">
    <property type="entry name" value="BRCT_dom_sf"/>
</dbReference>
<dbReference type="GO" id="GO:0070531">
    <property type="term" value="C:BRCA1-A complex"/>
    <property type="evidence" value="ECO:0007669"/>
    <property type="project" value="TreeGrafter"/>
</dbReference>
<feature type="compositionally biased region" description="Basic and acidic residues" evidence="6">
    <location>
        <begin position="333"/>
        <end position="355"/>
    </location>
</feature>
<evidence type="ECO:0000313" key="8">
    <source>
        <dbReference type="EMBL" id="CAF0836134.1"/>
    </source>
</evidence>
<name>A0A813VC41_9BILA</name>
<evidence type="ECO:0000313" key="9">
    <source>
        <dbReference type="Proteomes" id="UP000663832"/>
    </source>
</evidence>
<organism evidence="8 9">
    <name type="scientific">Adineta steineri</name>
    <dbReference type="NCBI Taxonomy" id="433720"/>
    <lineage>
        <taxon>Eukaryota</taxon>
        <taxon>Metazoa</taxon>
        <taxon>Spiralia</taxon>
        <taxon>Gnathifera</taxon>
        <taxon>Rotifera</taxon>
        <taxon>Eurotatoria</taxon>
        <taxon>Bdelloidea</taxon>
        <taxon>Adinetida</taxon>
        <taxon>Adinetidae</taxon>
        <taxon>Adineta</taxon>
    </lineage>
</organism>
<accession>A0A813VC41</accession>
<evidence type="ECO:0000256" key="2">
    <source>
        <dbReference type="ARBA" id="ARBA00022737"/>
    </source>
</evidence>
<protein>
    <recommendedName>
        <fullName evidence="7">BRCT domain-containing protein</fullName>
    </recommendedName>
</protein>
<evidence type="ECO:0000256" key="1">
    <source>
        <dbReference type="ARBA" id="ARBA00004123"/>
    </source>
</evidence>
<reference evidence="8" key="1">
    <citation type="submission" date="2021-02" db="EMBL/GenBank/DDBJ databases">
        <authorList>
            <person name="Nowell W R."/>
        </authorList>
    </citation>
    <scope>NUCLEOTIDE SEQUENCE</scope>
</reference>
<dbReference type="Gene3D" id="3.40.50.10190">
    <property type="entry name" value="BRCT domain"/>
    <property type="match status" value="1"/>
</dbReference>
<proteinExistence type="predicted"/>
<comment type="subcellular location">
    <subcellularLocation>
        <location evidence="1">Nucleus</location>
    </subcellularLocation>
</comment>
<evidence type="ECO:0000259" key="7">
    <source>
        <dbReference type="PROSITE" id="PS50172"/>
    </source>
</evidence>
<sequence>MKRTIITSKTTGRRYFLVRSSSRPGGRRYYVCSTPDCELRVARESNLYCRTHAQSNNTDSENINDISEKSDDDGDESIANDQSELLDEETSQTEQQDTNVDSNDNEDENNDSMSQNDSIDADADADNNGNATLPLSSRQKAKANRTIEIDEATGARTFRDSTGRRRYLCTNATCTNMLKRQTDIFCITHANTDLKDLKEPPTEPNVDKSKKPRTNQKRYSAPPAASNHKKERFRSPFSNNNSTGKDENGTNGNHSEEYESPEKVPESTGTKRSFRDASGRIRFLCSLPTCKSRVHRQAETYCRRHTREFLNGTLQTSMDISTTNDSINHTEEETDVQKMDVNHNKTDTPSHEPSTKKRKHDSQIALTASLNQSSIPADKMVIATTTLLDEQWANILIFLRKFPQVQLSSNLVVNDSTTHLLVDDSEKSLHCTITKKIVQAAVRRHIFIISARWINDCINANKFLDEHSYEILSDSHTTLRLSIQDYSNNNQYLFKSNYGFAIECRQCQGSINRNELMELIELTGAQIYDHNITVEILTVLCDANEKNLTKIKEKYLQSNLSNIKYVTNIQETEKEIKPTYCPLTSLNIFGLCASHNVRLCGSQKQIRHLFEHFRNYHHLTPHYANELVNALAENLDPVLTKIFPSNSKIIDPNDKIACPFHNTSSESGIRRTPCTNMITKRFLSIHLKSVHHLRVKQIKEIMKET</sequence>
<feature type="domain" description="BRCT" evidence="7">
    <location>
        <begin position="406"/>
        <end position="471"/>
    </location>
</feature>